<evidence type="ECO:0000313" key="3">
    <source>
        <dbReference type="EMBL" id="MBM6399331.1"/>
    </source>
</evidence>
<evidence type="ECO:0000256" key="1">
    <source>
        <dbReference type="SAM" id="Phobius"/>
    </source>
</evidence>
<feature type="domain" description="RCK N-terminal" evidence="2">
    <location>
        <begin position="268"/>
        <end position="387"/>
    </location>
</feature>
<keyword evidence="1" id="KW-1133">Transmembrane helix</keyword>
<accession>A0ABS2CHI6</accession>
<protein>
    <submittedName>
        <fullName evidence="3">NAD-binding protein</fullName>
    </submittedName>
</protein>
<evidence type="ECO:0000259" key="2">
    <source>
        <dbReference type="PROSITE" id="PS51201"/>
    </source>
</evidence>
<feature type="transmembrane region" description="Helical" evidence="1">
    <location>
        <begin position="170"/>
        <end position="193"/>
    </location>
</feature>
<dbReference type="Proteomes" id="UP001430172">
    <property type="component" value="Unassembled WGS sequence"/>
</dbReference>
<keyword evidence="4" id="KW-1185">Reference proteome</keyword>
<dbReference type="Pfam" id="PF02254">
    <property type="entry name" value="TrkA_N"/>
    <property type="match status" value="1"/>
</dbReference>
<dbReference type="EMBL" id="JAFDVD010000004">
    <property type="protein sequence ID" value="MBM6399331.1"/>
    <property type="molecule type" value="Genomic_DNA"/>
</dbReference>
<dbReference type="PANTHER" id="PTHR43833">
    <property type="entry name" value="POTASSIUM CHANNEL PROTEIN 2-RELATED-RELATED"/>
    <property type="match status" value="1"/>
</dbReference>
<dbReference type="InterPro" id="IPR003148">
    <property type="entry name" value="RCK_N"/>
</dbReference>
<dbReference type="Gene3D" id="3.40.50.720">
    <property type="entry name" value="NAD(P)-binding Rossmann-like Domain"/>
    <property type="match status" value="1"/>
</dbReference>
<dbReference type="RefSeq" id="WP_204129827.1">
    <property type="nucleotide sequence ID" value="NZ_JAFDVD010000004.1"/>
</dbReference>
<keyword evidence="1" id="KW-0472">Membrane</keyword>
<dbReference type="InterPro" id="IPR036291">
    <property type="entry name" value="NAD(P)-bd_dom_sf"/>
</dbReference>
<dbReference type="InterPro" id="IPR050721">
    <property type="entry name" value="Trk_Ktr_HKT_K-transport"/>
</dbReference>
<dbReference type="PANTHER" id="PTHR43833:SF11">
    <property type="entry name" value="VOLTAGE-GATED POTASSIUM CHANNEL KCH"/>
    <property type="match status" value="1"/>
</dbReference>
<comment type="caution">
    <text evidence="3">The sequence shown here is derived from an EMBL/GenBank/DDBJ whole genome shotgun (WGS) entry which is preliminary data.</text>
</comment>
<keyword evidence="1" id="KW-0812">Transmembrane</keyword>
<reference evidence="3" key="1">
    <citation type="submission" date="2021-02" db="EMBL/GenBank/DDBJ databases">
        <title>Phycicoccus sp. MQZ13P-5T, whole genome shotgun sequence.</title>
        <authorList>
            <person name="Tuo L."/>
        </authorList>
    </citation>
    <scope>NUCLEOTIDE SEQUENCE</scope>
    <source>
        <strain evidence="3">MQZ13P-5</strain>
    </source>
</reference>
<dbReference type="PROSITE" id="PS51201">
    <property type="entry name" value="RCK_N"/>
    <property type="match status" value="1"/>
</dbReference>
<proteinExistence type="predicted"/>
<sequence>MTGVRRVVVVGDLEVTRVLCALLTGAEVDVVHLLAPDEEELRAALDDAVDAVAVLVRGDLRALRYVLLAEHLAPGVSVVVTVFDRTMARRLAAVVPRCVVTSPADVAAPAVVAACLGADVHAVRTGPDGPRALVRREGAVVEDPWPVRAPTVLERAARWVPHRHGAGSGLFPVGLLGLALTLALEWALGVVVLHEGVVEALRAAAGLVATVGFVEGGSDAVPGWYLVTSAVLMLAGIAFTGALVAGLVEWVVGARTVAVAGPRSLPRRDHVVVSGLGQVGLRVAQLLRELGIGVVVLERDAQGANLALARASRLPVVVGDAAHRALLRRVGLSRARAVAALGSDDLDNVAVAIGALAEAPGVRAVLRAGEGAAVRETTSLFRIGAVVDVAALTAGWVCSCVLGDEPLVAWTEPGVVGVLTGAGERRRATPARCDCAYTPRGI</sequence>
<feature type="transmembrane region" description="Helical" evidence="1">
    <location>
        <begin position="224"/>
        <end position="248"/>
    </location>
</feature>
<evidence type="ECO:0000313" key="4">
    <source>
        <dbReference type="Proteomes" id="UP001430172"/>
    </source>
</evidence>
<gene>
    <name evidence="3" type="ORF">JQN70_02915</name>
</gene>
<dbReference type="SUPFAM" id="SSF51735">
    <property type="entry name" value="NAD(P)-binding Rossmann-fold domains"/>
    <property type="match status" value="2"/>
</dbReference>
<organism evidence="3 4">
    <name type="scientific">Phycicoccus sonneratiae</name>
    <dbReference type="NCBI Taxonomy" id="2807628"/>
    <lineage>
        <taxon>Bacteria</taxon>
        <taxon>Bacillati</taxon>
        <taxon>Actinomycetota</taxon>
        <taxon>Actinomycetes</taxon>
        <taxon>Micrococcales</taxon>
        <taxon>Intrasporangiaceae</taxon>
        <taxon>Phycicoccus</taxon>
    </lineage>
</organism>
<name>A0ABS2CHI6_9MICO</name>